<comment type="function">
    <text evidence="2">Catalyzes a salvage reaction resulting in the formation of AMP, that is energically less costly than de novo synthesis.</text>
</comment>
<dbReference type="NCBIfam" id="TIGR01090">
    <property type="entry name" value="apt"/>
    <property type="match status" value="1"/>
</dbReference>
<keyword evidence="12" id="KW-0660">Purine salvage</keyword>
<dbReference type="Gene3D" id="3.40.50.2020">
    <property type="match status" value="1"/>
</dbReference>
<accession>A0AAN8SAD4</accession>
<dbReference type="GO" id="GO:0044209">
    <property type="term" value="P:AMP salvage"/>
    <property type="evidence" value="ECO:0007669"/>
    <property type="project" value="TreeGrafter"/>
</dbReference>
<evidence type="ECO:0000313" key="16">
    <source>
        <dbReference type="Proteomes" id="UP001359485"/>
    </source>
</evidence>
<evidence type="ECO:0000313" key="17">
    <source>
        <dbReference type="Proteomes" id="UP001372834"/>
    </source>
</evidence>
<evidence type="ECO:0000256" key="5">
    <source>
        <dbReference type="ARBA" id="ARBA00008391"/>
    </source>
</evidence>
<feature type="domain" description="Phosphoribosyltransferase" evidence="13">
    <location>
        <begin position="60"/>
        <end position="159"/>
    </location>
</feature>
<dbReference type="EMBL" id="JAWJWE010000002">
    <property type="protein sequence ID" value="KAK6642374.1"/>
    <property type="molecule type" value="Genomic_DNA"/>
</dbReference>
<dbReference type="PANTHER" id="PTHR32315:SF3">
    <property type="entry name" value="ADENINE PHOSPHORIBOSYLTRANSFERASE"/>
    <property type="match status" value="1"/>
</dbReference>
<sequence>MTTDIASKIEIVRKHLKSYPDFPKPGIVFRDIFGVMSNREANAALQDILLTHATEHKSRIEAVCALESRGFLFGPLIALHLGVPFVPIRKKGKLPGEVVSHSYNLEYGSDTLEIQKDALKPNTSVLLVDDLLATGSTLDAGCRLITQIGSKVDHSLVIIELEALNGRSKVPSPVYSFIKL</sequence>
<dbReference type="GO" id="GO:0006168">
    <property type="term" value="P:adenine salvage"/>
    <property type="evidence" value="ECO:0007669"/>
    <property type="project" value="InterPro"/>
</dbReference>
<organism evidence="15 17">
    <name type="scientific">Polyplax serrata</name>
    <name type="common">Common mouse louse</name>
    <dbReference type="NCBI Taxonomy" id="468196"/>
    <lineage>
        <taxon>Eukaryota</taxon>
        <taxon>Metazoa</taxon>
        <taxon>Ecdysozoa</taxon>
        <taxon>Arthropoda</taxon>
        <taxon>Hexapoda</taxon>
        <taxon>Insecta</taxon>
        <taxon>Pterygota</taxon>
        <taxon>Neoptera</taxon>
        <taxon>Paraneoptera</taxon>
        <taxon>Psocodea</taxon>
        <taxon>Troctomorpha</taxon>
        <taxon>Phthiraptera</taxon>
        <taxon>Anoplura</taxon>
        <taxon>Polyplacidae</taxon>
        <taxon>Polyplax</taxon>
    </lineage>
</organism>
<evidence type="ECO:0000256" key="11">
    <source>
        <dbReference type="ARBA" id="ARBA00022679"/>
    </source>
</evidence>
<reference evidence="15 17" key="1">
    <citation type="submission" date="2023-10" db="EMBL/GenBank/DDBJ databases">
        <title>Genomes of two closely related lineages of the louse Polyplax serrata with different host specificities.</title>
        <authorList>
            <person name="Martinu J."/>
            <person name="Tarabai H."/>
            <person name="Stefka J."/>
            <person name="Hypsa V."/>
        </authorList>
    </citation>
    <scope>NUCLEOTIDE SEQUENCE [LARGE SCALE GENOMIC DNA]</scope>
    <source>
        <strain evidence="14">98ZLc_SE</strain>
        <strain evidence="15">HR10_N</strain>
    </source>
</reference>
<evidence type="ECO:0000256" key="1">
    <source>
        <dbReference type="ARBA" id="ARBA00000868"/>
    </source>
</evidence>
<dbReference type="GO" id="GO:0016208">
    <property type="term" value="F:AMP binding"/>
    <property type="evidence" value="ECO:0007669"/>
    <property type="project" value="TreeGrafter"/>
</dbReference>
<comment type="subcellular location">
    <subcellularLocation>
        <location evidence="3">Cytoplasm</location>
    </subcellularLocation>
</comment>
<evidence type="ECO:0000256" key="6">
    <source>
        <dbReference type="ARBA" id="ARBA00011738"/>
    </source>
</evidence>
<comment type="subunit">
    <text evidence="6">Homodimer.</text>
</comment>
<dbReference type="Proteomes" id="UP001359485">
    <property type="component" value="Unassembled WGS sequence"/>
</dbReference>
<keyword evidence="11" id="KW-0808">Transferase</keyword>
<name>A0AAN8SAD4_POLSC</name>
<dbReference type="InterPro" id="IPR029057">
    <property type="entry name" value="PRTase-like"/>
</dbReference>
<dbReference type="InterPro" id="IPR050054">
    <property type="entry name" value="UPRTase/APRTase"/>
</dbReference>
<protein>
    <recommendedName>
        <fullName evidence="8">Adenine phosphoribosyltransferase</fullName>
        <ecNumber evidence="7">2.4.2.7</ecNumber>
    </recommendedName>
</protein>
<evidence type="ECO:0000256" key="10">
    <source>
        <dbReference type="ARBA" id="ARBA00022676"/>
    </source>
</evidence>
<dbReference type="InterPro" id="IPR005764">
    <property type="entry name" value="Ade_phspho_trans"/>
</dbReference>
<comment type="catalytic activity">
    <reaction evidence="1">
        <text>AMP + diphosphate = 5-phospho-alpha-D-ribose 1-diphosphate + adenine</text>
        <dbReference type="Rhea" id="RHEA:16609"/>
        <dbReference type="ChEBI" id="CHEBI:16708"/>
        <dbReference type="ChEBI" id="CHEBI:33019"/>
        <dbReference type="ChEBI" id="CHEBI:58017"/>
        <dbReference type="ChEBI" id="CHEBI:456215"/>
        <dbReference type="EC" id="2.4.2.7"/>
    </reaction>
</comment>
<dbReference type="EC" id="2.4.2.7" evidence="7"/>
<evidence type="ECO:0000256" key="3">
    <source>
        <dbReference type="ARBA" id="ARBA00004496"/>
    </source>
</evidence>
<evidence type="ECO:0000256" key="7">
    <source>
        <dbReference type="ARBA" id="ARBA00011893"/>
    </source>
</evidence>
<comment type="similarity">
    <text evidence="5">Belongs to the purine/pyrimidine phosphoribosyltransferase family.</text>
</comment>
<evidence type="ECO:0000256" key="9">
    <source>
        <dbReference type="ARBA" id="ARBA00022490"/>
    </source>
</evidence>
<dbReference type="NCBIfam" id="NF002636">
    <property type="entry name" value="PRK02304.1-5"/>
    <property type="match status" value="1"/>
</dbReference>
<evidence type="ECO:0000256" key="12">
    <source>
        <dbReference type="ARBA" id="ARBA00022726"/>
    </source>
</evidence>
<dbReference type="EMBL" id="JAWJWF010000046">
    <property type="protein sequence ID" value="KAK6624739.1"/>
    <property type="molecule type" value="Genomic_DNA"/>
</dbReference>
<dbReference type="FunFam" id="3.40.50.2020:FF:000021">
    <property type="entry name" value="Adenine phosphoribosyltransferase"/>
    <property type="match status" value="1"/>
</dbReference>
<keyword evidence="10" id="KW-0328">Glycosyltransferase</keyword>
<dbReference type="GO" id="GO:0005737">
    <property type="term" value="C:cytoplasm"/>
    <property type="evidence" value="ECO:0007669"/>
    <property type="project" value="UniProtKB-SubCell"/>
</dbReference>
<dbReference type="GO" id="GO:0003999">
    <property type="term" value="F:adenine phosphoribosyltransferase activity"/>
    <property type="evidence" value="ECO:0007669"/>
    <property type="project" value="UniProtKB-EC"/>
</dbReference>
<dbReference type="AlphaFoldDB" id="A0AAN8SAD4"/>
<dbReference type="GO" id="GO:0006166">
    <property type="term" value="P:purine ribonucleoside salvage"/>
    <property type="evidence" value="ECO:0007669"/>
    <property type="project" value="UniProtKB-KW"/>
</dbReference>
<evidence type="ECO:0000313" key="15">
    <source>
        <dbReference type="EMBL" id="KAK6642374.1"/>
    </source>
</evidence>
<dbReference type="PANTHER" id="PTHR32315">
    <property type="entry name" value="ADENINE PHOSPHORIBOSYLTRANSFERASE"/>
    <property type="match status" value="1"/>
</dbReference>
<dbReference type="Proteomes" id="UP001372834">
    <property type="component" value="Unassembled WGS sequence"/>
</dbReference>
<gene>
    <name evidence="15" type="ORF">RUM43_003875</name>
    <name evidence="14" type="ORF">RUM44_011599</name>
</gene>
<proteinExistence type="inferred from homology"/>
<comment type="caution">
    <text evidence="15">The sequence shown here is derived from an EMBL/GenBank/DDBJ whole genome shotgun (WGS) entry which is preliminary data.</text>
</comment>
<evidence type="ECO:0000256" key="8">
    <source>
        <dbReference type="ARBA" id="ARBA00017366"/>
    </source>
</evidence>
<dbReference type="GO" id="GO:0002055">
    <property type="term" value="F:adenine binding"/>
    <property type="evidence" value="ECO:0007669"/>
    <property type="project" value="TreeGrafter"/>
</dbReference>
<dbReference type="CDD" id="cd06223">
    <property type="entry name" value="PRTases_typeI"/>
    <property type="match status" value="1"/>
</dbReference>
<evidence type="ECO:0000259" key="13">
    <source>
        <dbReference type="Pfam" id="PF00156"/>
    </source>
</evidence>
<dbReference type="NCBIfam" id="NF002634">
    <property type="entry name" value="PRK02304.1-3"/>
    <property type="match status" value="1"/>
</dbReference>
<comment type="pathway">
    <text evidence="4">Purine metabolism; AMP biosynthesis via salvage pathway; AMP from adenine: step 1/1.</text>
</comment>
<evidence type="ECO:0000256" key="2">
    <source>
        <dbReference type="ARBA" id="ARBA00003968"/>
    </source>
</evidence>
<keyword evidence="9" id="KW-0963">Cytoplasm</keyword>
<keyword evidence="16" id="KW-1185">Reference proteome</keyword>
<dbReference type="InterPro" id="IPR000836">
    <property type="entry name" value="PRTase_dom"/>
</dbReference>
<dbReference type="HAMAP" id="MF_00004">
    <property type="entry name" value="Aden_phosphoribosyltr"/>
    <property type="match status" value="1"/>
</dbReference>
<dbReference type="SUPFAM" id="SSF53271">
    <property type="entry name" value="PRTase-like"/>
    <property type="match status" value="1"/>
</dbReference>
<evidence type="ECO:0000256" key="4">
    <source>
        <dbReference type="ARBA" id="ARBA00004659"/>
    </source>
</evidence>
<evidence type="ECO:0000313" key="14">
    <source>
        <dbReference type="EMBL" id="KAK6624739.1"/>
    </source>
</evidence>
<dbReference type="Pfam" id="PF00156">
    <property type="entry name" value="Pribosyltran"/>
    <property type="match status" value="1"/>
</dbReference>